<evidence type="ECO:0000313" key="2">
    <source>
        <dbReference type="Proteomes" id="UP001162501"/>
    </source>
</evidence>
<reference evidence="1" key="2">
    <citation type="submission" date="2025-03" db="EMBL/GenBank/DDBJ databases">
        <authorList>
            <consortium name="ELIXIR-Norway"/>
            <consortium name="Elixir Norway"/>
        </authorList>
    </citation>
    <scope>NUCLEOTIDE SEQUENCE</scope>
</reference>
<dbReference type="EMBL" id="OX596095">
    <property type="protein sequence ID" value="CAM9526391.1"/>
    <property type="molecule type" value="Genomic_DNA"/>
</dbReference>
<organism evidence="1 2">
    <name type="scientific">Rangifer tarandus platyrhynchus</name>
    <name type="common">Svalbard reindeer</name>
    <dbReference type="NCBI Taxonomy" id="3082113"/>
    <lineage>
        <taxon>Eukaryota</taxon>
        <taxon>Metazoa</taxon>
        <taxon>Chordata</taxon>
        <taxon>Craniata</taxon>
        <taxon>Vertebrata</taxon>
        <taxon>Euteleostomi</taxon>
        <taxon>Mammalia</taxon>
        <taxon>Eutheria</taxon>
        <taxon>Laurasiatheria</taxon>
        <taxon>Artiodactyla</taxon>
        <taxon>Ruminantia</taxon>
        <taxon>Pecora</taxon>
        <taxon>Cervidae</taxon>
        <taxon>Odocoileinae</taxon>
        <taxon>Rangifer</taxon>
    </lineage>
</organism>
<sequence>MSDGGALLEAAASQSGREGRGGRNRTAPRRPATSRKAPPTPQRNASPSRVPSNQARTRACAHGPPSPARLQVRSRFRPAFAGRKLQGPRMRFGARLQGPTGPSRLQVIPPLPRRAGPIERRQEGFSSKRPRPRGARGAYRLVGPAGAAAFAVAAAAEAGRAGSASPPAAPPVRPSVPPREEPAERGSARRHEPRPPLCRCL</sequence>
<name>A0AC59YAD2_RANTA</name>
<protein>
    <submittedName>
        <fullName evidence="1">Uncharacterized protein</fullName>
    </submittedName>
</protein>
<gene>
    <name evidence="1" type="ORF">MRATA1EN22A_LOCUS3778</name>
</gene>
<dbReference type="Proteomes" id="UP001162501">
    <property type="component" value="Chromosome 11"/>
</dbReference>
<reference evidence="1" key="1">
    <citation type="submission" date="2023-05" db="EMBL/GenBank/DDBJ databases">
        <authorList>
            <consortium name="ELIXIR-Norway"/>
        </authorList>
    </citation>
    <scope>NUCLEOTIDE SEQUENCE</scope>
</reference>
<accession>A0AC59YAD2</accession>
<proteinExistence type="predicted"/>
<evidence type="ECO:0000313" key="1">
    <source>
        <dbReference type="EMBL" id="CAM9526391.1"/>
    </source>
</evidence>